<evidence type="ECO:0000256" key="3">
    <source>
        <dbReference type="ARBA" id="ARBA00023125"/>
    </source>
</evidence>
<keyword evidence="2" id="KW-0805">Transcription regulation</keyword>
<evidence type="ECO:0000256" key="5">
    <source>
        <dbReference type="ARBA" id="ARBA00023242"/>
    </source>
</evidence>
<dbReference type="GO" id="GO:0045944">
    <property type="term" value="P:positive regulation of transcription by RNA polymerase II"/>
    <property type="evidence" value="ECO:0007669"/>
    <property type="project" value="TreeGrafter"/>
</dbReference>
<proteinExistence type="predicted"/>
<dbReference type="AlphaFoldDB" id="A0AAD6IM74"/>
<dbReference type="Pfam" id="PF00172">
    <property type="entry name" value="Zn_clus"/>
    <property type="match status" value="1"/>
</dbReference>
<dbReference type="PANTHER" id="PTHR37534:SF49">
    <property type="entry name" value="LYSINE BIOSYNTHESIS REGULATORY PROTEIN LYS14"/>
    <property type="match status" value="1"/>
</dbReference>
<keyword evidence="4" id="KW-0804">Transcription</keyword>
<organism evidence="7 8">
    <name type="scientific">Penicillium canescens</name>
    <dbReference type="NCBI Taxonomy" id="5083"/>
    <lineage>
        <taxon>Eukaryota</taxon>
        <taxon>Fungi</taxon>
        <taxon>Dikarya</taxon>
        <taxon>Ascomycota</taxon>
        <taxon>Pezizomycotina</taxon>
        <taxon>Eurotiomycetes</taxon>
        <taxon>Eurotiomycetidae</taxon>
        <taxon>Eurotiales</taxon>
        <taxon>Aspergillaceae</taxon>
        <taxon>Penicillium</taxon>
    </lineage>
</organism>
<reference evidence="7" key="1">
    <citation type="journal article" date="2023" name="IMA Fungus">
        <title>Comparative genomic study of the Penicillium genus elucidates a diverse pangenome and 15 lateral gene transfer events.</title>
        <authorList>
            <person name="Petersen C."/>
            <person name="Sorensen T."/>
            <person name="Nielsen M.R."/>
            <person name="Sondergaard T.E."/>
            <person name="Sorensen J.L."/>
            <person name="Fitzpatrick D.A."/>
            <person name="Frisvad J.C."/>
            <person name="Nielsen K.L."/>
        </authorList>
    </citation>
    <scope>NUCLEOTIDE SEQUENCE</scope>
    <source>
        <strain evidence="7">IBT 15450</strain>
    </source>
</reference>
<evidence type="ECO:0000259" key="6">
    <source>
        <dbReference type="PROSITE" id="PS50048"/>
    </source>
</evidence>
<dbReference type="PROSITE" id="PS50048">
    <property type="entry name" value="ZN2_CY6_FUNGAL_2"/>
    <property type="match status" value="1"/>
</dbReference>
<feature type="domain" description="Zn(2)-C6 fungal-type" evidence="6">
    <location>
        <begin position="7"/>
        <end position="35"/>
    </location>
</feature>
<evidence type="ECO:0000313" key="7">
    <source>
        <dbReference type="EMBL" id="KAJ6052156.1"/>
    </source>
</evidence>
<dbReference type="GO" id="GO:0000976">
    <property type="term" value="F:transcription cis-regulatory region binding"/>
    <property type="evidence" value="ECO:0007669"/>
    <property type="project" value="TreeGrafter"/>
</dbReference>
<dbReference type="InterPro" id="IPR021858">
    <property type="entry name" value="Fun_TF"/>
</dbReference>
<accession>A0AAD6IM74</accession>
<dbReference type="EMBL" id="JAQJZL010000002">
    <property type="protein sequence ID" value="KAJ6052156.1"/>
    <property type="molecule type" value="Genomic_DNA"/>
</dbReference>
<evidence type="ECO:0000313" key="8">
    <source>
        <dbReference type="Proteomes" id="UP001219568"/>
    </source>
</evidence>
<dbReference type="GO" id="GO:0005634">
    <property type="term" value="C:nucleus"/>
    <property type="evidence" value="ECO:0007669"/>
    <property type="project" value="UniProtKB-SubCell"/>
</dbReference>
<dbReference type="InterPro" id="IPR001138">
    <property type="entry name" value="Zn2Cys6_DnaBD"/>
</dbReference>
<dbReference type="GO" id="GO:0008270">
    <property type="term" value="F:zinc ion binding"/>
    <property type="evidence" value="ECO:0007669"/>
    <property type="project" value="InterPro"/>
</dbReference>
<dbReference type="CDD" id="cd00067">
    <property type="entry name" value="GAL4"/>
    <property type="match status" value="1"/>
</dbReference>
<evidence type="ECO:0000256" key="4">
    <source>
        <dbReference type="ARBA" id="ARBA00023163"/>
    </source>
</evidence>
<evidence type="ECO:0000256" key="1">
    <source>
        <dbReference type="ARBA" id="ARBA00004123"/>
    </source>
</evidence>
<reference evidence="7" key="2">
    <citation type="submission" date="2023-01" db="EMBL/GenBank/DDBJ databases">
        <authorList>
            <person name="Petersen C."/>
        </authorList>
    </citation>
    <scope>NUCLEOTIDE SEQUENCE</scope>
    <source>
        <strain evidence="7">IBT 15450</strain>
    </source>
</reference>
<comment type="subcellular location">
    <subcellularLocation>
        <location evidence="1">Nucleus</location>
    </subcellularLocation>
</comment>
<gene>
    <name evidence="7" type="ORF">N7460_002690</name>
</gene>
<keyword evidence="8" id="KW-1185">Reference proteome</keyword>
<dbReference type="GO" id="GO:0000981">
    <property type="term" value="F:DNA-binding transcription factor activity, RNA polymerase II-specific"/>
    <property type="evidence" value="ECO:0007669"/>
    <property type="project" value="InterPro"/>
</dbReference>
<protein>
    <recommendedName>
        <fullName evidence="6">Zn(2)-C6 fungal-type domain-containing protein</fullName>
    </recommendedName>
</protein>
<evidence type="ECO:0000256" key="2">
    <source>
        <dbReference type="ARBA" id="ARBA00023015"/>
    </source>
</evidence>
<dbReference type="Pfam" id="PF11951">
    <property type="entry name" value="Fungal_trans_2"/>
    <property type="match status" value="1"/>
</dbReference>
<dbReference type="SMART" id="SM00066">
    <property type="entry name" value="GAL4"/>
    <property type="match status" value="1"/>
</dbReference>
<keyword evidence="3" id="KW-0238">DNA-binding</keyword>
<dbReference type="Gene3D" id="4.10.240.10">
    <property type="entry name" value="Zn(2)-C6 fungal-type DNA-binding domain"/>
    <property type="match status" value="1"/>
</dbReference>
<dbReference type="PANTHER" id="PTHR37534">
    <property type="entry name" value="TRANSCRIPTIONAL ACTIVATOR PROTEIN UGA3"/>
    <property type="match status" value="1"/>
</dbReference>
<dbReference type="InterPro" id="IPR036864">
    <property type="entry name" value="Zn2-C6_fun-type_DNA-bd_sf"/>
</dbReference>
<comment type="caution">
    <text evidence="7">The sequence shown here is derived from an EMBL/GenBank/DDBJ whole genome shotgun (WGS) entry which is preliminary data.</text>
</comment>
<name>A0AAD6IM74_PENCN</name>
<dbReference type="SUPFAM" id="SSF57701">
    <property type="entry name" value="Zn2/Cys6 DNA-binding domain"/>
    <property type="match status" value="1"/>
</dbReference>
<sequence length="504" mass="56494">MPSGGPACITCREKCRKCDRAQPACRRCISKGLECKGYPEKFRFAGLATRGKWKGQAVPTAGRSVFQTQLANDAPKTKQELNTQRASAILVNPDNGLCHSVTDHPLSSRGRTVELDDLLMLERTELLLAHYDREICPHQIALPTDDADNPYRLYILPLAYEQIGLLYAVLGLTACHIGIKKDDAYLRDTLAVEYQARAIRCLGETLQNGISGELGENERDGIFATIQILLLQDIFETGISTHGIHITGALSICNQLRLSDILTEDHERTIFFLGNLAWLDIIRSLADPQKLCFSPALRETIANLSDLKFEQVNGCPREVFLIIGTVLEHAKAHETGYIDTPQYERLLNAARYDLHTWRLLPGVYPNDHSRWPAIAEAFRHACILHTSRLLDLYQPAEATMIQTSVTAILDAIAEIPPDCHLIELLVMPLFMAGTDALSSYARHYVLLRLEHIKVRAGFGHPTPISLLQSVWDARGKQAKDDNRNVPWMSFTRTGSDRQHDYLII</sequence>
<keyword evidence="5" id="KW-0539">Nucleus</keyword>
<dbReference type="Proteomes" id="UP001219568">
    <property type="component" value="Unassembled WGS sequence"/>
</dbReference>